<evidence type="ECO:0000256" key="1">
    <source>
        <dbReference type="SAM" id="SignalP"/>
    </source>
</evidence>
<organism evidence="2">
    <name type="scientific">Anopheles braziliensis</name>
    <dbReference type="NCBI Taxonomy" id="58242"/>
    <lineage>
        <taxon>Eukaryota</taxon>
        <taxon>Metazoa</taxon>
        <taxon>Ecdysozoa</taxon>
        <taxon>Arthropoda</taxon>
        <taxon>Hexapoda</taxon>
        <taxon>Insecta</taxon>
        <taxon>Pterygota</taxon>
        <taxon>Neoptera</taxon>
        <taxon>Endopterygota</taxon>
        <taxon>Diptera</taxon>
        <taxon>Nematocera</taxon>
        <taxon>Culicoidea</taxon>
        <taxon>Culicidae</taxon>
        <taxon>Anophelinae</taxon>
        <taxon>Anopheles</taxon>
    </lineage>
</organism>
<accession>A0A2M3ZU76</accession>
<feature type="signal peptide" evidence="1">
    <location>
        <begin position="1"/>
        <end position="28"/>
    </location>
</feature>
<dbReference type="AlphaFoldDB" id="A0A2M3ZU76"/>
<feature type="chain" id="PRO_5014921464" evidence="1">
    <location>
        <begin position="29"/>
        <end position="74"/>
    </location>
</feature>
<evidence type="ECO:0000313" key="2">
    <source>
        <dbReference type="EMBL" id="MBW32042.1"/>
    </source>
</evidence>
<protein>
    <submittedName>
        <fullName evidence="2">Putative secreted peptide</fullName>
    </submittedName>
</protein>
<sequence>MSPLRATTPPAVVVLLLLPPFVVRVGLAGTLPLPPGCCCRLPTRYRYGWSSVVEDEDEAELRSPLQLPESRRRG</sequence>
<reference evidence="2" key="1">
    <citation type="submission" date="2018-01" db="EMBL/GenBank/DDBJ databases">
        <title>An insight into the sialome of Amazonian anophelines.</title>
        <authorList>
            <person name="Ribeiro J.M."/>
            <person name="Scarpassa V."/>
            <person name="Calvo E."/>
        </authorList>
    </citation>
    <scope>NUCLEOTIDE SEQUENCE</scope>
    <source>
        <tissue evidence="2">Salivary glands</tissue>
    </source>
</reference>
<dbReference type="EMBL" id="GGFM01011291">
    <property type="protein sequence ID" value="MBW32042.1"/>
    <property type="molecule type" value="Transcribed_RNA"/>
</dbReference>
<keyword evidence="1" id="KW-0732">Signal</keyword>
<proteinExistence type="predicted"/>
<name>A0A2M3ZU76_9DIPT</name>